<reference evidence="2" key="1">
    <citation type="submission" date="2022-12" db="EMBL/GenBank/DDBJ databases">
        <authorList>
            <person name="Petersen C."/>
        </authorList>
    </citation>
    <scope>NUCLEOTIDE SEQUENCE</scope>
    <source>
        <strain evidence="2">IBT 15544</strain>
    </source>
</reference>
<reference evidence="2" key="2">
    <citation type="journal article" date="2023" name="IMA Fungus">
        <title>Comparative genomic study of the Penicillium genus elucidates a diverse pangenome and 15 lateral gene transfer events.</title>
        <authorList>
            <person name="Petersen C."/>
            <person name="Sorensen T."/>
            <person name="Nielsen M.R."/>
            <person name="Sondergaard T.E."/>
            <person name="Sorensen J.L."/>
            <person name="Fitzpatrick D.A."/>
            <person name="Frisvad J.C."/>
            <person name="Nielsen K.L."/>
        </authorList>
    </citation>
    <scope>NUCLEOTIDE SEQUENCE</scope>
    <source>
        <strain evidence="2">IBT 15544</strain>
    </source>
</reference>
<dbReference type="AlphaFoldDB" id="A0A9W9MDR9"/>
<gene>
    <name evidence="2" type="ORF">N7498_007862</name>
</gene>
<evidence type="ECO:0000256" key="1">
    <source>
        <dbReference type="SAM" id="Phobius"/>
    </source>
</evidence>
<evidence type="ECO:0000313" key="2">
    <source>
        <dbReference type="EMBL" id="KAJ5198745.1"/>
    </source>
</evidence>
<dbReference type="EMBL" id="JAPQKR010000014">
    <property type="protein sequence ID" value="KAJ5198745.1"/>
    <property type="molecule type" value="Genomic_DNA"/>
</dbReference>
<keyword evidence="3" id="KW-1185">Reference proteome</keyword>
<dbReference type="RefSeq" id="XP_058307173.1">
    <property type="nucleotide sequence ID" value="XM_058454924.1"/>
</dbReference>
<feature type="transmembrane region" description="Helical" evidence="1">
    <location>
        <begin position="27"/>
        <end position="46"/>
    </location>
</feature>
<name>A0A9W9MDR9_9EURO</name>
<comment type="caution">
    <text evidence="2">The sequence shown here is derived from an EMBL/GenBank/DDBJ whole genome shotgun (WGS) entry which is preliminary data.</text>
</comment>
<keyword evidence="1" id="KW-0472">Membrane</keyword>
<protein>
    <submittedName>
        <fullName evidence="2">Uncharacterized protein</fullName>
    </submittedName>
</protein>
<proteinExistence type="predicted"/>
<evidence type="ECO:0000313" key="3">
    <source>
        <dbReference type="Proteomes" id="UP001150904"/>
    </source>
</evidence>
<dbReference type="Proteomes" id="UP001150904">
    <property type="component" value="Unassembled WGS sequence"/>
</dbReference>
<accession>A0A9W9MDR9</accession>
<dbReference type="GeneID" id="83182225"/>
<organism evidence="2 3">
    <name type="scientific">Penicillium cinerascens</name>
    <dbReference type="NCBI Taxonomy" id="70096"/>
    <lineage>
        <taxon>Eukaryota</taxon>
        <taxon>Fungi</taxon>
        <taxon>Dikarya</taxon>
        <taxon>Ascomycota</taxon>
        <taxon>Pezizomycotina</taxon>
        <taxon>Eurotiomycetes</taxon>
        <taxon>Eurotiomycetidae</taxon>
        <taxon>Eurotiales</taxon>
        <taxon>Aspergillaceae</taxon>
        <taxon>Penicillium</taxon>
    </lineage>
</organism>
<keyword evidence="1" id="KW-1133">Transmembrane helix</keyword>
<keyword evidence="1" id="KW-0812">Transmembrane</keyword>
<sequence>MAFKTRSLQEAPFVTASWVRALRRTKLLCPVILIAWNDFVFVFGAVSALYELSAVVVLLLGVQVTDNTICLITSRL</sequence>